<organism evidence="1 2">
    <name type="scientific">Rhodobaculum claviforme</name>
    <dbReference type="NCBI Taxonomy" id="1549854"/>
    <lineage>
        <taxon>Bacteria</taxon>
        <taxon>Pseudomonadati</taxon>
        <taxon>Pseudomonadota</taxon>
        <taxon>Alphaproteobacteria</taxon>
        <taxon>Rhodobacterales</taxon>
        <taxon>Paracoccaceae</taxon>
        <taxon>Rhodobaculum</taxon>
    </lineage>
</organism>
<dbReference type="Pfam" id="PF09424">
    <property type="entry name" value="YqeY"/>
    <property type="match status" value="1"/>
</dbReference>
<dbReference type="InterPro" id="IPR042184">
    <property type="entry name" value="YqeY/Aim41_N"/>
</dbReference>
<dbReference type="AlphaFoldDB" id="A0A934TKB5"/>
<evidence type="ECO:0000313" key="2">
    <source>
        <dbReference type="Proteomes" id="UP000706333"/>
    </source>
</evidence>
<dbReference type="GO" id="GO:0016884">
    <property type="term" value="F:carbon-nitrogen ligase activity, with glutamine as amido-N-donor"/>
    <property type="evidence" value="ECO:0007669"/>
    <property type="project" value="InterPro"/>
</dbReference>
<dbReference type="EMBL" id="NHSD01000210">
    <property type="protein sequence ID" value="MBK5927144.1"/>
    <property type="molecule type" value="Genomic_DNA"/>
</dbReference>
<dbReference type="SUPFAM" id="SSF89095">
    <property type="entry name" value="GatB/YqeY motif"/>
    <property type="match status" value="1"/>
</dbReference>
<proteinExistence type="predicted"/>
<comment type="caution">
    <text evidence="1">The sequence shown here is derived from an EMBL/GenBank/DDBJ whole genome shotgun (WGS) entry which is preliminary data.</text>
</comment>
<evidence type="ECO:0008006" key="3">
    <source>
        <dbReference type="Google" id="ProtNLM"/>
    </source>
</evidence>
<sequence>MDLRARIRADLQAACSQGDGHRAATLRLIAAAVRDRDRALHAAGRDGGLTDAELREILAVLAQRRRATAASFEENGRLEQAAEKTAEAEVIEELLPRPMRSGDIDATIGATLARLGAHNLRDIGRVMAALRPQLDGHIPPAELKARVRARLE</sequence>
<dbReference type="PANTHER" id="PTHR28055">
    <property type="entry name" value="ALTERED INHERITANCE OF MITOCHONDRIA PROTEIN 41, MITOCHONDRIAL"/>
    <property type="match status" value="1"/>
</dbReference>
<dbReference type="Gene3D" id="1.10.1510.10">
    <property type="entry name" value="Uncharacterised protein YqeY/AIM41 PF09424, N-terminal domain"/>
    <property type="match status" value="1"/>
</dbReference>
<dbReference type="Gene3D" id="1.10.10.410">
    <property type="match status" value="1"/>
</dbReference>
<dbReference type="InterPro" id="IPR023168">
    <property type="entry name" value="GatB_Yqey_C_2"/>
</dbReference>
<dbReference type="RefSeq" id="WP_201156910.1">
    <property type="nucleotide sequence ID" value="NZ_NHSD01000210.1"/>
</dbReference>
<accession>A0A934TKB5</accession>
<dbReference type="InterPro" id="IPR019004">
    <property type="entry name" value="YqeY/Aim41"/>
</dbReference>
<protein>
    <recommendedName>
        <fullName evidence="3">GatB/YqeY domain-containing protein</fullName>
    </recommendedName>
</protein>
<gene>
    <name evidence="1" type="ORF">CCR87_07290</name>
</gene>
<reference evidence="1" key="2">
    <citation type="journal article" date="2020" name="Microorganisms">
        <title>Osmotic Adaptation and Compatible Solute Biosynthesis of Phototrophic Bacteria as Revealed from Genome Analyses.</title>
        <authorList>
            <person name="Imhoff J.F."/>
            <person name="Rahn T."/>
            <person name="Kunzel S."/>
            <person name="Keller A."/>
            <person name="Neulinger S.C."/>
        </authorList>
    </citation>
    <scope>NUCLEOTIDE SEQUENCE</scope>
    <source>
        <strain evidence="1">LMG 28126</strain>
    </source>
</reference>
<name>A0A934TKB5_9RHOB</name>
<dbReference type="Proteomes" id="UP000706333">
    <property type="component" value="Unassembled WGS sequence"/>
</dbReference>
<dbReference type="PANTHER" id="PTHR28055:SF1">
    <property type="entry name" value="ALTERED INHERITANCE OF MITOCHONDRIA PROTEIN 41, MITOCHONDRIAL"/>
    <property type="match status" value="1"/>
</dbReference>
<evidence type="ECO:0000313" key="1">
    <source>
        <dbReference type="EMBL" id="MBK5927144.1"/>
    </source>
</evidence>
<keyword evidence="2" id="KW-1185">Reference proteome</keyword>
<reference evidence="1" key="1">
    <citation type="submission" date="2017-05" db="EMBL/GenBank/DDBJ databases">
        <authorList>
            <person name="Imhoff J.F."/>
            <person name="Rahn T."/>
            <person name="Kuenzel S."/>
            <person name="Neulinger S.C."/>
        </authorList>
    </citation>
    <scope>NUCLEOTIDE SEQUENCE</scope>
    <source>
        <strain evidence="1">LMG 28126</strain>
    </source>
</reference>
<dbReference type="InterPro" id="IPR003789">
    <property type="entry name" value="Asn/Gln_tRNA_amidoTrase-B-like"/>
</dbReference>